<evidence type="ECO:0000313" key="4">
    <source>
        <dbReference type="Proteomes" id="UP001614264"/>
    </source>
</evidence>
<gene>
    <name evidence="3" type="ORF">AB4829_12945</name>
</gene>
<dbReference type="RefSeq" id="WP_165286979.1">
    <property type="nucleotide sequence ID" value="NZ_JBITPR010000036.1"/>
</dbReference>
<sequence length="103" mass="11521">MKDTARSTSLVIHLGREELVIGRRYEAASIANDVLIALWFIAGSVMFFSEQWTTTGTWCFLIGSIELLIRPAIRLTRHLHLQRVHSQAPGPDSSVPPDGSQDY</sequence>
<dbReference type="InterPro" id="IPR025424">
    <property type="entry name" value="YrhK_domain"/>
</dbReference>
<name>A0ABW8B918_9ACTN</name>
<evidence type="ECO:0000259" key="2">
    <source>
        <dbReference type="Pfam" id="PF14145"/>
    </source>
</evidence>
<feature type="region of interest" description="Disordered" evidence="1">
    <location>
        <begin position="84"/>
        <end position="103"/>
    </location>
</feature>
<reference evidence="3 4" key="1">
    <citation type="submission" date="2024-07" db="EMBL/GenBank/DDBJ databases">
        <title>Whole genome sequencing of Prodigiosin pigment-producing Streptomyces salinarius isolated from rhizosphere soil of Arachis hypogaea.</title>
        <authorList>
            <person name="Vidhya A."/>
            <person name="Ramya S."/>
        </authorList>
    </citation>
    <scope>NUCLEOTIDE SEQUENCE [LARGE SCALE GENOMIC DNA]</scope>
    <source>
        <strain evidence="3 4">VRMG2420</strain>
    </source>
</reference>
<dbReference type="Pfam" id="PF14145">
    <property type="entry name" value="YrhK"/>
    <property type="match status" value="1"/>
</dbReference>
<protein>
    <submittedName>
        <fullName evidence="3">YrhK family protein</fullName>
    </submittedName>
</protein>
<accession>A0ABW8B918</accession>
<organism evidence="3 4">
    <name type="scientific">Streptomyces salinarius</name>
    <dbReference type="NCBI Taxonomy" id="2762598"/>
    <lineage>
        <taxon>Bacteria</taxon>
        <taxon>Bacillati</taxon>
        <taxon>Actinomycetota</taxon>
        <taxon>Actinomycetes</taxon>
        <taxon>Kitasatosporales</taxon>
        <taxon>Streptomycetaceae</taxon>
        <taxon>Streptomyces</taxon>
    </lineage>
</organism>
<evidence type="ECO:0000256" key="1">
    <source>
        <dbReference type="SAM" id="MobiDB-lite"/>
    </source>
</evidence>
<keyword evidence="4" id="KW-1185">Reference proteome</keyword>
<proteinExistence type="predicted"/>
<comment type="caution">
    <text evidence="3">The sequence shown here is derived from an EMBL/GenBank/DDBJ whole genome shotgun (WGS) entry which is preliminary data.</text>
</comment>
<feature type="compositionally biased region" description="Low complexity" evidence="1">
    <location>
        <begin position="89"/>
        <end position="103"/>
    </location>
</feature>
<evidence type="ECO:0000313" key="3">
    <source>
        <dbReference type="EMBL" id="MFI7871489.1"/>
    </source>
</evidence>
<feature type="domain" description="YrhK" evidence="2">
    <location>
        <begin position="23"/>
        <end position="78"/>
    </location>
</feature>
<dbReference type="EMBL" id="JBITPR010000036">
    <property type="protein sequence ID" value="MFI7871489.1"/>
    <property type="molecule type" value="Genomic_DNA"/>
</dbReference>
<dbReference type="Proteomes" id="UP001614264">
    <property type="component" value="Unassembled WGS sequence"/>
</dbReference>